<dbReference type="Proteomes" id="UP000587211">
    <property type="component" value="Unassembled WGS sequence"/>
</dbReference>
<evidence type="ECO:0000313" key="1">
    <source>
        <dbReference type="EMBL" id="MBD1270706.1"/>
    </source>
</evidence>
<accession>A0A8I0KJG7</accession>
<comment type="caution">
    <text evidence="2">The sequence shown here is derived from an EMBL/GenBank/DDBJ whole genome shotgun (WGS) entry which is preliminary data.</text>
</comment>
<gene>
    <name evidence="3" type="ORF">BJ975_001473</name>
    <name evidence="1" type="ORF">IDH50_10730</name>
    <name evidence="2" type="ORF">IDH50_13030</name>
</gene>
<name>A0A8I0KJG7_9ACTN</name>
<reference evidence="2" key="2">
    <citation type="submission" date="2020-09" db="EMBL/GenBank/DDBJ databases">
        <title>Novel species in genus Aeromicrobium.</title>
        <authorList>
            <person name="Zhang G."/>
        </authorList>
    </citation>
    <scope>NUCLEOTIDE SEQUENCE</scope>
    <source>
        <strain evidence="2">SSW1-57</strain>
    </source>
</reference>
<dbReference type="EMBL" id="JACWMT010000003">
    <property type="protein sequence ID" value="MBD1271162.1"/>
    <property type="molecule type" value="Genomic_DNA"/>
</dbReference>
<evidence type="ECO:0000313" key="4">
    <source>
        <dbReference type="Proteomes" id="UP000587211"/>
    </source>
</evidence>
<protein>
    <submittedName>
        <fullName evidence="2">Uncharacterized protein</fullName>
    </submittedName>
</protein>
<sequence>MSFRGLGMRRLLGLSAALATVAALLIALERRSPDLDPVSFGSGPSAFGVYAPKGTGAWTAHSGGFTTCLTRPGQAVITGAELIDAQGVLDSRFVVRRVTGAAHEGGAVPIYSATGVPEKEAGHATGVRVEPAVGAAVARECPSSSEPDAPFTELMVVLTTGEGGATVRKARVEYTFDGEAFETELDWTFRLCGRSESDEECGEGVP</sequence>
<evidence type="ECO:0000313" key="2">
    <source>
        <dbReference type="EMBL" id="MBD1271162.1"/>
    </source>
</evidence>
<evidence type="ECO:0000313" key="3">
    <source>
        <dbReference type="EMBL" id="NYI38098.1"/>
    </source>
</evidence>
<organism evidence="2 5">
    <name type="scientific">Aeromicrobium tamlense</name>
    <dbReference type="NCBI Taxonomy" id="375541"/>
    <lineage>
        <taxon>Bacteria</taxon>
        <taxon>Bacillati</taxon>
        <taxon>Actinomycetota</taxon>
        <taxon>Actinomycetes</taxon>
        <taxon>Propionibacteriales</taxon>
        <taxon>Nocardioidaceae</taxon>
        <taxon>Aeromicrobium</taxon>
    </lineage>
</organism>
<dbReference type="RefSeq" id="WP_179424539.1">
    <property type="nucleotide sequence ID" value="NZ_BAAAMP010000001.1"/>
</dbReference>
<dbReference type="EMBL" id="JACBZN010000001">
    <property type="protein sequence ID" value="NYI38098.1"/>
    <property type="molecule type" value="Genomic_DNA"/>
</dbReference>
<reference evidence="3 4" key="1">
    <citation type="submission" date="2020-07" db="EMBL/GenBank/DDBJ databases">
        <title>Sequencing the genomes of 1000 actinobacteria strains.</title>
        <authorList>
            <person name="Klenk H.-P."/>
        </authorList>
    </citation>
    <scope>NUCLEOTIDE SEQUENCE [LARGE SCALE GENOMIC DNA]</scope>
    <source>
        <strain evidence="3 4">DSM 19087</strain>
    </source>
</reference>
<dbReference type="AlphaFoldDB" id="A0A8I0KJG7"/>
<dbReference type="Proteomes" id="UP000659061">
    <property type="component" value="Unassembled WGS sequence"/>
</dbReference>
<keyword evidence="4" id="KW-1185">Reference proteome</keyword>
<evidence type="ECO:0000313" key="5">
    <source>
        <dbReference type="Proteomes" id="UP000659061"/>
    </source>
</evidence>
<dbReference type="EMBL" id="JACWMT010000002">
    <property type="protein sequence ID" value="MBD1270706.1"/>
    <property type="molecule type" value="Genomic_DNA"/>
</dbReference>
<proteinExistence type="predicted"/>